<evidence type="ECO:0000256" key="1">
    <source>
        <dbReference type="SAM" id="MobiDB-lite"/>
    </source>
</evidence>
<sequence length="153" mass="16642">MSSTLGPSSPPPSSPSTSSSPPFSYNPQLSSPHISSPQPTSSPPTTSTTSSLRELPQTMSPASVVVVPPKSDVFISDSILQETVQPVVSSHNSRRTHSMVTRSQDGTRKVRTLLSMVTAVSDIQEPHTFKQAQQSHWRHAMEDEYSTLLRNKT</sequence>
<feature type="region of interest" description="Disordered" evidence="1">
    <location>
        <begin position="1"/>
        <end position="63"/>
    </location>
</feature>
<comment type="caution">
    <text evidence="2">The sequence shown here is derived from an EMBL/GenBank/DDBJ whole genome shotgun (WGS) entry which is preliminary data.</text>
</comment>
<reference evidence="2 3" key="1">
    <citation type="journal article" date="2021" name="Commun. Biol.">
        <title>The genome of Shorea leprosula (Dipterocarpaceae) highlights the ecological relevance of drought in aseasonal tropical rainforests.</title>
        <authorList>
            <person name="Ng K.K.S."/>
            <person name="Kobayashi M.J."/>
            <person name="Fawcett J.A."/>
            <person name="Hatakeyama M."/>
            <person name="Paape T."/>
            <person name="Ng C.H."/>
            <person name="Ang C.C."/>
            <person name="Tnah L.H."/>
            <person name="Lee C.T."/>
            <person name="Nishiyama T."/>
            <person name="Sese J."/>
            <person name="O'Brien M.J."/>
            <person name="Copetti D."/>
            <person name="Mohd Noor M.I."/>
            <person name="Ong R.C."/>
            <person name="Putra M."/>
            <person name="Sireger I.Z."/>
            <person name="Indrioko S."/>
            <person name="Kosugi Y."/>
            <person name="Izuno A."/>
            <person name="Isagi Y."/>
            <person name="Lee S.L."/>
            <person name="Shimizu K.K."/>
        </authorList>
    </citation>
    <scope>NUCLEOTIDE SEQUENCE [LARGE SCALE GENOMIC DNA]</scope>
    <source>
        <strain evidence="2">214</strain>
    </source>
</reference>
<dbReference type="Proteomes" id="UP001054252">
    <property type="component" value="Unassembled WGS sequence"/>
</dbReference>
<evidence type="ECO:0000313" key="2">
    <source>
        <dbReference type="EMBL" id="GKU88187.1"/>
    </source>
</evidence>
<protein>
    <submittedName>
        <fullName evidence="2">Uncharacterized protein</fullName>
    </submittedName>
</protein>
<proteinExistence type="predicted"/>
<feature type="compositionally biased region" description="Low complexity" evidence="1">
    <location>
        <begin position="30"/>
        <end position="51"/>
    </location>
</feature>
<evidence type="ECO:0000313" key="3">
    <source>
        <dbReference type="Proteomes" id="UP001054252"/>
    </source>
</evidence>
<organism evidence="2 3">
    <name type="scientific">Rubroshorea leprosula</name>
    <dbReference type="NCBI Taxonomy" id="152421"/>
    <lineage>
        <taxon>Eukaryota</taxon>
        <taxon>Viridiplantae</taxon>
        <taxon>Streptophyta</taxon>
        <taxon>Embryophyta</taxon>
        <taxon>Tracheophyta</taxon>
        <taxon>Spermatophyta</taxon>
        <taxon>Magnoliopsida</taxon>
        <taxon>eudicotyledons</taxon>
        <taxon>Gunneridae</taxon>
        <taxon>Pentapetalae</taxon>
        <taxon>rosids</taxon>
        <taxon>malvids</taxon>
        <taxon>Malvales</taxon>
        <taxon>Dipterocarpaceae</taxon>
        <taxon>Rubroshorea</taxon>
    </lineage>
</organism>
<dbReference type="EMBL" id="BPVZ01000002">
    <property type="protein sequence ID" value="GKU88187.1"/>
    <property type="molecule type" value="Genomic_DNA"/>
</dbReference>
<feature type="region of interest" description="Disordered" evidence="1">
    <location>
        <begin position="86"/>
        <end position="107"/>
    </location>
</feature>
<keyword evidence="3" id="KW-1185">Reference proteome</keyword>
<name>A0AAV5HR32_9ROSI</name>
<dbReference type="AlphaFoldDB" id="A0AAV5HR32"/>
<accession>A0AAV5HR32</accession>
<gene>
    <name evidence="2" type="ORF">SLEP1_g2483</name>
</gene>